<dbReference type="InterPro" id="IPR036910">
    <property type="entry name" value="HMG_box_dom_sf"/>
</dbReference>
<evidence type="ECO:0000256" key="2">
    <source>
        <dbReference type="PROSITE-ProRule" id="PRU00267"/>
    </source>
</evidence>
<feature type="DNA-binding region" description="HMG box" evidence="2">
    <location>
        <begin position="67"/>
        <end position="135"/>
    </location>
</feature>
<feature type="domain" description="HMG box" evidence="4">
    <location>
        <begin position="67"/>
        <end position="135"/>
    </location>
</feature>
<evidence type="ECO:0000256" key="1">
    <source>
        <dbReference type="ARBA" id="ARBA00023125"/>
    </source>
</evidence>
<dbReference type="InterPro" id="IPR009071">
    <property type="entry name" value="HMG_box_dom"/>
</dbReference>
<dbReference type="PANTHER" id="PTHR48112:SF32">
    <property type="entry name" value="HIGH MOBILITY GROUP PROTEIN B3"/>
    <property type="match status" value="1"/>
</dbReference>
<feature type="region of interest" description="Disordered" evidence="3">
    <location>
        <begin position="114"/>
        <end position="135"/>
    </location>
</feature>
<accession>A0A9E8G431</accession>
<dbReference type="EMBL" id="OP765584">
    <property type="protein sequence ID" value="UZT29297.1"/>
    <property type="molecule type" value="Genomic_DNA"/>
</dbReference>
<name>A0A9E8G431_9VIRU</name>
<protein>
    <recommendedName>
        <fullName evidence="4">HMG box domain-containing protein</fullName>
    </recommendedName>
</protein>
<dbReference type="PANTHER" id="PTHR48112">
    <property type="entry name" value="HIGH MOBILITY GROUP PROTEIN DSP1"/>
    <property type="match status" value="1"/>
</dbReference>
<dbReference type="SMART" id="SM00398">
    <property type="entry name" value="HMG"/>
    <property type="match status" value="1"/>
</dbReference>
<evidence type="ECO:0000259" key="4">
    <source>
        <dbReference type="PROSITE" id="PS50118"/>
    </source>
</evidence>
<dbReference type="PROSITE" id="PS50118">
    <property type="entry name" value="HMG_BOX_2"/>
    <property type="match status" value="1"/>
</dbReference>
<sequence length="135" mass="14834">MPSATATKSVNTSALVQRVDELEKLVVTLNEKIQLLESAPKKVVIEAGGMATKKESKGLKKDGTPRKKRAPCGYMVFSNEKRTEVREELVAEADGEKVPPGAVVKKLAEMWNALGEDEKEPYNTQAKEMAESDEE</sequence>
<dbReference type="EMBL" id="OP765507">
    <property type="protein sequence ID" value="UZT28984.1"/>
    <property type="molecule type" value="Genomic_DNA"/>
</dbReference>
<keyword evidence="1 2" id="KW-0238">DNA-binding</keyword>
<evidence type="ECO:0000313" key="6">
    <source>
        <dbReference type="EMBL" id="UZT29297.1"/>
    </source>
</evidence>
<dbReference type="CDD" id="cd00084">
    <property type="entry name" value="HMG-box_SF"/>
    <property type="match status" value="1"/>
</dbReference>
<keyword evidence="2" id="KW-0539">Nucleus</keyword>
<dbReference type="InterPro" id="IPR050342">
    <property type="entry name" value="HMGB"/>
</dbReference>
<evidence type="ECO:0000313" key="5">
    <source>
        <dbReference type="EMBL" id="UZT28984.1"/>
    </source>
</evidence>
<dbReference type="Gene3D" id="1.10.30.10">
    <property type="entry name" value="High mobility group box domain"/>
    <property type="match status" value="1"/>
</dbReference>
<dbReference type="Pfam" id="PF00505">
    <property type="entry name" value="HMG_box"/>
    <property type="match status" value="1"/>
</dbReference>
<reference evidence="5" key="1">
    <citation type="submission" date="2022-10" db="EMBL/GenBank/DDBJ databases">
        <title>Genomics discovery of giant fungal viruses from subsurface oceanic crustal fluids.</title>
        <authorList>
            <person name="Bhattacharjee A.S."/>
            <person name="Schulz F."/>
            <person name="Woyke T."/>
            <person name="Orcutt B.N."/>
            <person name="Matinez Martinez J."/>
        </authorList>
    </citation>
    <scope>NUCLEOTIDE SEQUENCE</scope>
    <source>
        <strain evidence="5">VSAG1.JdFR</strain>
        <strain evidence="6">VSAG8.JdFR</strain>
    </source>
</reference>
<dbReference type="GO" id="GO:0003677">
    <property type="term" value="F:DNA binding"/>
    <property type="evidence" value="ECO:0007669"/>
    <property type="project" value="UniProtKB-UniRule"/>
</dbReference>
<dbReference type="SUPFAM" id="SSF47095">
    <property type="entry name" value="HMG-box"/>
    <property type="match status" value="1"/>
</dbReference>
<evidence type="ECO:0000256" key="3">
    <source>
        <dbReference type="SAM" id="MobiDB-lite"/>
    </source>
</evidence>
<organism evidence="5">
    <name type="scientific">Nucleocytoviricota sp</name>
    <dbReference type="NCBI Taxonomy" id="2809609"/>
    <lineage>
        <taxon>Viruses</taxon>
        <taxon>Varidnaviria</taxon>
        <taxon>Bamfordvirae</taxon>
        <taxon>Nucleocytoviricota</taxon>
    </lineage>
</organism>
<proteinExistence type="predicted"/>